<dbReference type="RefSeq" id="XP_064707452.1">
    <property type="nucleotide sequence ID" value="XM_064845194.1"/>
</dbReference>
<comment type="caution">
    <text evidence="6">The sequence shown here is derived from an EMBL/GenBank/DDBJ whole genome shotgun (WGS) entry which is preliminary data.</text>
</comment>
<evidence type="ECO:0000259" key="4">
    <source>
        <dbReference type="Pfam" id="PF12971"/>
    </source>
</evidence>
<feature type="chain" id="PRO_5044001445" description="Alpha-N-acetylglucosaminidase" evidence="2">
    <location>
        <begin position="22"/>
        <end position="766"/>
    </location>
</feature>
<feature type="signal peptide" evidence="2">
    <location>
        <begin position="1"/>
        <end position="21"/>
    </location>
</feature>
<name>A0AAV9NGE3_9EURO</name>
<dbReference type="GeneID" id="89969791"/>
<dbReference type="Gene3D" id="1.20.120.670">
    <property type="entry name" value="N-acetyl-b-d-glucoasminidase"/>
    <property type="match status" value="1"/>
</dbReference>
<dbReference type="AlphaFoldDB" id="A0AAV9NGE3"/>
<dbReference type="Proteomes" id="UP001358417">
    <property type="component" value="Unassembled WGS sequence"/>
</dbReference>
<dbReference type="EMBL" id="JAVRRD010000010">
    <property type="protein sequence ID" value="KAK5054679.1"/>
    <property type="molecule type" value="Genomic_DNA"/>
</dbReference>
<feature type="domain" description="Alpha-N-acetylglucosaminidase tim-barrel" evidence="3">
    <location>
        <begin position="125"/>
        <end position="462"/>
    </location>
</feature>
<evidence type="ECO:0000259" key="3">
    <source>
        <dbReference type="Pfam" id="PF05089"/>
    </source>
</evidence>
<evidence type="ECO:0000259" key="5">
    <source>
        <dbReference type="Pfam" id="PF12972"/>
    </source>
</evidence>
<dbReference type="InterPro" id="IPR024240">
    <property type="entry name" value="NAGLU_N"/>
</dbReference>
<dbReference type="InterPro" id="IPR029018">
    <property type="entry name" value="Hex-like_dom2"/>
</dbReference>
<dbReference type="Pfam" id="PF12972">
    <property type="entry name" value="NAGLU_C"/>
    <property type="match status" value="1"/>
</dbReference>
<evidence type="ECO:0000313" key="7">
    <source>
        <dbReference type="Proteomes" id="UP001358417"/>
    </source>
</evidence>
<keyword evidence="7" id="KW-1185">Reference proteome</keyword>
<evidence type="ECO:0008006" key="8">
    <source>
        <dbReference type="Google" id="ProtNLM"/>
    </source>
</evidence>
<dbReference type="Pfam" id="PF12971">
    <property type="entry name" value="NAGLU_N"/>
    <property type="match status" value="1"/>
</dbReference>
<evidence type="ECO:0000256" key="2">
    <source>
        <dbReference type="SAM" id="SignalP"/>
    </source>
</evidence>
<dbReference type="Pfam" id="PF05089">
    <property type="entry name" value="NAGLU"/>
    <property type="match status" value="1"/>
</dbReference>
<dbReference type="PANTHER" id="PTHR12872">
    <property type="entry name" value="ALPHA-N-ACETYLGLUCOSAMINIDASE"/>
    <property type="match status" value="1"/>
</dbReference>
<evidence type="ECO:0000313" key="6">
    <source>
        <dbReference type="EMBL" id="KAK5054679.1"/>
    </source>
</evidence>
<proteinExistence type="predicted"/>
<feature type="domain" description="Alpha-N-acetylglucosaminidase C-terminal" evidence="5">
    <location>
        <begin position="471"/>
        <end position="739"/>
    </location>
</feature>
<dbReference type="PANTHER" id="PTHR12872:SF1">
    <property type="entry name" value="ALPHA-N-ACETYLGLUCOSAMINIDASE"/>
    <property type="match status" value="1"/>
</dbReference>
<dbReference type="InterPro" id="IPR024733">
    <property type="entry name" value="NAGLU_tim-barrel"/>
</dbReference>
<keyword evidence="2" id="KW-0732">Signal</keyword>
<keyword evidence="1" id="KW-0378">Hydrolase</keyword>
<organism evidence="6 7">
    <name type="scientific">Exophiala bonariae</name>
    <dbReference type="NCBI Taxonomy" id="1690606"/>
    <lineage>
        <taxon>Eukaryota</taxon>
        <taxon>Fungi</taxon>
        <taxon>Dikarya</taxon>
        <taxon>Ascomycota</taxon>
        <taxon>Pezizomycotina</taxon>
        <taxon>Eurotiomycetes</taxon>
        <taxon>Chaetothyriomycetidae</taxon>
        <taxon>Chaetothyriales</taxon>
        <taxon>Herpotrichiellaceae</taxon>
        <taxon>Exophiala</taxon>
    </lineage>
</organism>
<dbReference type="Gene3D" id="3.30.379.10">
    <property type="entry name" value="Chitobiase/beta-hexosaminidase domain 2-like"/>
    <property type="match status" value="1"/>
</dbReference>
<reference evidence="6 7" key="1">
    <citation type="submission" date="2023-08" db="EMBL/GenBank/DDBJ databases">
        <title>Black Yeasts Isolated from many extreme environments.</title>
        <authorList>
            <person name="Coleine C."/>
            <person name="Stajich J.E."/>
            <person name="Selbmann L."/>
        </authorList>
    </citation>
    <scope>NUCLEOTIDE SEQUENCE [LARGE SCALE GENOMIC DNA]</scope>
    <source>
        <strain evidence="6 7">CCFEE 5792</strain>
    </source>
</reference>
<accession>A0AAV9NGE3</accession>
<dbReference type="InterPro" id="IPR007781">
    <property type="entry name" value="NAGLU"/>
</dbReference>
<sequence>MAPFTFFALALLLVFTVPTHQAGTDGINSLVQRLIPNHASGFEFQLIGQKNDTENDDYHISSTSNGKILVAGNSISALAVGLRRYLTEQANVDIYWYIGSRLHLIPQTLPNITNPIAGSSIVPYRYHFNTVTFSYTSAFWTWDDWELQLDWMALHGINLPLAWVGQEKLLFETFSDAGFNDTEIFDFLSGPPFQAWNRFGNIQGDWGGQLPMSWIDEQFELNKKIVARMVELGMTPILPAFTGFVPRAIDRVYPNASVLIGSQWEDFSPRYTNDTFLNPSENPELFTQLQKSFISKQQDAYGNVTHIYTLDQYNENDPSSGDLDFLRNLTQNTWASLKAADPESIWVMQAWLFHSNVDFWTNERIEAYLGGAPNEDMLILDLFSESSPQWQRTNSYYGKPWIWCQLHNYGGNLGLYGQIMNLTIDPIQALQNSSSLVGFGLSMEGQEGNQIVYDLLLDQAWSEEPIDTDIYFHDWVSSRYNSGTGIGTIPQALYSAWDQMRTTVYNSTNTTFIPGVQKSVLELSPKINGIYNKTGRHGTTVYYDPSVLSMAWSLFYQASEETPALWDNPAYKYDYVDISRQVLSNAFTQAYFDFVSSYNATNGSQATSNNETDMLSTYSSTLSGILLSLDAVLATNGHFRLSTWIADARAWANDTDLTSYYEYNARNQLTLWGPTGEINDYASKVWSGLVSSYYLPRWLAFTDYITTTPRAEYNETELTGHFMSFSESWQNETWGLSGNETYSEEGDLFVVMSQLRSDWPTLFGST</sequence>
<dbReference type="GO" id="GO:0016787">
    <property type="term" value="F:hydrolase activity"/>
    <property type="evidence" value="ECO:0007669"/>
    <property type="project" value="UniProtKB-KW"/>
</dbReference>
<evidence type="ECO:0000256" key="1">
    <source>
        <dbReference type="ARBA" id="ARBA00022801"/>
    </source>
</evidence>
<feature type="domain" description="Alpha-N-acetylglucosaminidase N-terminal" evidence="4">
    <location>
        <begin position="26"/>
        <end position="110"/>
    </location>
</feature>
<protein>
    <recommendedName>
        <fullName evidence="8">Alpha-N-acetylglucosaminidase</fullName>
    </recommendedName>
</protein>
<dbReference type="Gene3D" id="3.20.20.80">
    <property type="entry name" value="Glycosidases"/>
    <property type="match status" value="1"/>
</dbReference>
<gene>
    <name evidence="6" type="ORF">LTR84_001571</name>
</gene>
<dbReference type="InterPro" id="IPR024732">
    <property type="entry name" value="NAGLU_C"/>
</dbReference>